<dbReference type="SUPFAM" id="SSF53383">
    <property type="entry name" value="PLP-dependent transferases"/>
    <property type="match status" value="1"/>
</dbReference>
<dbReference type="Pfam" id="PF00202">
    <property type="entry name" value="Aminotran_3"/>
    <property type="match status" value="1"/>
</dbReference>
<protein>
    <submittedName>
        <fullName evidence="4">Aminotransferase class III</fullName>
    </submittedName>
</protein>
<dbReference type="PROSITE" id="PS00600">
    <property type="entry name" value="AA_TRANSFER_CLASS_3"/>
    <property type="match status" value="1"/>
</dbReference>
<evidence type="ECO:0000313" key="5">
    <source>
        <dbReference type="Proteomes" id="UP000177097"/>
    </source>
</evidence>
<keyword evidence="4" id="KW-0808">Transferase</keyword>
<dbReference type="InterPro" id="IPR049704">
    <property type="entry name" value="Aminotrans_3_PPA_site"/>
</dbReference>
<keyword evidence="2 3" id="KW-0663">Pyridoxal phosphate</keyword>
<comment type="similarity">
    <text evidence="3">Belongs to the class-III pyridoxal-phosphate-dependent aminotransferase family.</text>
</comment>
<evidence type="ECO:0000313" key="4">
    <source>
        <dbReference type="EMBL" id="OGL70604.1"/>
    </source>
</evidence>
<dbReference type="AlphaFoldDB" id="A0A1F7TYH9"/>
<dbReference type="PANTHER" id="PTHR43713:SF3">
    <property type="entry name" value="GLUTAMATE-1-SEMIALDEHYDE 2,1-AMINOMUTASE 1, CHLOROPLASTIC-RELATED"/>
    <property type="match status" value="1"/>
</dbReference>
<comment type="cofactor">
    <cofactor evidence="1">
        <name>pyridoxal 5'-phosphate</name>
        <dbReference type="ChEBI" id="CHEBI:597326"/>
    </cofactor>
</comment>
<name>A0A1F7TYH9_9BACT</name>
<evidence type="ECO:0000256" key="1">
    <source>
        <dbReference type="ARBA" id="ARBA00001933"/>
    </source>
</evidence>
<dbReference type="PANTHER" id="PTHR43713">
    <property type="entry name" value="GLUTAMATE-1-SEMIALDEHYDE 2,1-AMINOMUTASE"/>
    <property type="match status" value="1"/>
</dbReference>
<sequence length="440" mass="47631">MTQPASACRALERHAQERIPGLSQLLSKRPDRFSQGVWPTYYDRAKGAEVWDLDENRYIDMSIGGIGANVLGYANDVVDDAVKAAIDKGSSSSLNCPEDVALADELCRLHPWAEKVRFARCGGEAMAVGVRIARTYTQRDVVAFCGYHGWHDWYLAANIGTEDALGEHLLKGLEPRGVPKALKGTSRPFRYNHLEELERIVSETGKDLAAIVMEPIRSEQPVAGFLEGVRALADESGAVLIVDEVSAGFRLNAGGAHLVLGLEPDIAVFSKAMGNGYPIAAIIGKGKAMDAAQASFISSTMWSERTGPTAALATIRFFEEHRVNEHLVAIGSAVQAGWKKQSAKHDVAISVGGIAPLSHFAFQDKDALALKALFVQELLDRGFLASTSFYSMWSHTEQHVTSYVHAVGEVFATIREAVEKGDVRARLLGEPAASGFARLA</sequence>
<dbReference type="Gene3D" id="3.90.1150.10">
    <property type="entry name" value="Aspartate Aminotransferase, domain 1"/>
    <property type="match status" value="1"/>
</dbReference>
<dbReference type="InterPro" id="IPR005814">
    <property type="entry name" value="Aminotrans_3"/>
</dbReference>
<dbReference type="InterPro" id="IPR015424">
    <property type="entry name" value="PyrdxlP-dep_Trfase"/>
</dbReference>
<dbReference type="InterPro" id="IPR015422">
    <property type="entry name" value="PyrdxlP-dep_Trfase_small"/>
</dbReference>
<dbReference type="EMBL" id="MGDX01000028">
    <property type="protein sequence ID" value="OGL70604.1"/>
    <property type="molecule type" value="Genomic_DNA"/>
</dbReference>
<keyword evidence="4" id="KW-0032">Aminotransferase</keyword>
<dbReference type="Proteomes" id="UP000177097">
    <property type="component" value="Unassembled WGS sequence"/>
</dbReference>
<comment type="caution">
    <text evidence="4">The sequence shown here is derived from an EMBL/GenBank/DDBJ whole genome shotgun (WGS) entry which is preliminary data.</text>
</comment>
<dbReference type="Gene3D" id="3.40.640.10">
    <property type="entry name" value="Type I PLP-dependent aspartate aminotransferase-like (Major domain)"/>
    <property type="match status" value="1"/>
</dbReference>
<organism evidence="4 5">
    <name type="scientific">Candidatus Uhrbacteria bacterium RIFCSPHIGHO2_02_FULL_53_13</name>
    <dbReference type="NCBI Taxonomy" id="1802389"/>
    <lineage>
        <taxon>Bacteria</taxon>
        <taxon>Candidatus Uhriibacteriota</taxon>
    </lineage>
</organism>
<evidence type="ECO:0000256" key="2">
    <source>
        <dbReference type="ARBA" id="ARBA00022898"/>
    </source>
</evidence>
<gene>
    <name evidence="4" type="ORF">A3C17_03325</name>
</gene>
<dbReference type="InterPro" id="IPR015421">
    <property type="entry name" value="PyrdxlP-dep_Trfase_major"/>
</dbReference>
<accession>A0A1F7TYH9</accession>
<evidence type="ECO:0000256" key="3">
    <source>
        <dbReference type="RuleBase" id="RU003560"/>
    </source>
</evidence>
<proteinExistence type="inferred from homology"/>
<dbReference type="GO" id="GO:0030170">
    <property type="term" value="F:pyridoxal phosphate binding"/>
    <property type="evidence" value="ECO:0007669"/>
    <property type="project" value="InterPro"/>
</dbReference>
<dbReference type="GO" id="GO:0008483">
    <property type="term" value="F:transaminase activity"/>
    <property type="evidence" value="ECO:0007669"/>
    <property type="project" value="UniProtKB-KW"/>
</dbReference>
<dbReference type="STRING" id="1802389.A3C17_03325"/>
<reference evidence="4 5" key="1">
    <citation type="journal article" date="2016" name="Nat. Commun.">
        <title>Thousands of microbial genomes shed light on interconnected biogeochemical processes in an aquifer system.</title>
        <authorList>
            <person name="Anantharaman K."/>
            <person name="Brown C.T."/>
            <person name="Hug L.A."/>
            <person name="Sharon I."/>
            <person name="Castelle C.J."/>
            <person name="Probst A.J."/>
            <person name="Thomas B.C."/>
            <person name="Singh A."/>
            <person name="Wilkins M.J."/>
            <person name="Karaoz U."/>
            <person name="Brodie E.L."/>
            <person name="Williams K.H."/>
            <person name="Hubbard S.S."/>
            <person name="Banfield J.F."/>
        </authorList>
    </citation>
    <scope>NUCLEOTIDE SEQUENCE [LARGE SCALE GENOMIC DNA]</scope>
</reference>